<dbReference type="Pfam" id="PF13643">
    <property type="entry name" value="DUF4145"/>
    <property type="match status" value="1"/>
</dbReference>
<name>A0A366JFX5_9GAMM</name>
<evidence type="ECO:0000313" key="2">
    <source>
        <dbReference type="EMBL" id="RBP85657.1"/>
    </source>
</evidence>
<sequence>MLDDNLFKSYFHGDNIPVWPCPKCGVQSLSCEKDEFKKQYKEPIDTNHPAFDPDWIEYVFTMHLKCSNSSCGCRVVCVGTGDVSQEYLNDGTGGWDWFDNFQIKYFEPSLKIFIPPKDTPECIERALDASFSTFFSLPSLSLSALRSALEVLLGEMEVASIDESGKFLSLAKRINLLPKESRKILEPANAIRWLGNDGTHGGGVRVRRSDVLDGYRIFEHILIELYPEKRASIDALVARINKNKGLGR</sequence>
<gene>
    <name evidence="2" type="ORF">DFP80_101152</name>
</gene>
<organism evidence="2 3">
    <name type="scientific">Marinomonas rhizomae</name>
    <dbReference type="NCBI Taxonomy" id="491948"/>
    <lineage>
        <taxon>Bacteria</taxon>
        <taxon>Pseudomonadati</taxon>
        <taxon>Pseudomonadota</taxon>
        <taxon>Gammaproteobacteria</taxon>
        <taxon>Oceanospirillales</taxon>
        <taxon>Oceanospirillaceae</taxon>
        <taxon>Marinomonas</taxon>
    </lineage>
</organism>
<protein>
    <submittedName>
        <fullName evidence="2">Uncharacterized protein DUF4145</fullName>
    </submittedName>
</protein>
<dbReference type="Proteomes" id="UP000252792">
    <property type="component" value="Unassembled WGS sequence"/>
</dbReference>
<proteinExistence type="predicted"/>
<accession>A0A366JFX5</accession>
<keyword evidence="3" id="KW-1185">Reference proteome</keyword>
<reference evidence="2 3" key="1">
    <citation type="submission" date="2018-06" db="EMBL/GenBank/DDBJ databases">
        <title>Genomic Encyclopedia of Type Strains, Phase III (KMG-III): the genomes of soil and plant-associated and newly described type strains.</title>
        <authorList>
            <person name="Whitman W."/>
        </authorList>
    </citation>
    <scope>NUCLEOTIDE SEQUENCE [LARGE SCALE GENOMIC DNA]</scope>
    <source>
        <strain evidence="2 3">CECT 7377</strain>
    </source>
</reference>
<dbReference type="AlphaFoldDB" id="A0A366JFX5"/>
<dbReference type="InterPro" id="IPR025285">
    <property type="entry name" value="DUF4145"/>
</dbReference>
<comment type="caution">
    <text evidence="2">The sequence shown here is derived from an EMBL/GenBank/DDBJ whole genome shotgun (WGS) entry which is preliminary data.</text>
</comment>
<dbReference type="EMBL" id="QNSE01000001">
    <property type="protein sequence ID" value="RBP85657.1"/>
    <property type="molecule type" value="Genomic_DNA"/>
</dbReference>
<feature type="domain" description="DUF4145" evidence="1">
    <location>
        <begin position="132"/>
        <end position="219"/>
    </location>
</feature>
<dbReference type="RefSeq" id="WP_206610552.1">
    <property type="nucleotide sequence ID" value="NZ_QNSE01000001.1"/>
</dbReference>
<evidence type="ECO:0000259" key="1">
    <source>
        <dbReference type="Pfam" id="PF13643"/>
    </source>
</evidence>
<evidence type="ECO:0000313" key="3">
    <source>
        <dbReference type="Proteomes" id="UP000252792"/>
    </source>
</evidence>